<reference evidence="3" key="2">
    <citation type="submission" date="2014-09" db="EMBL/GenBank/DDBJ databases">
        <authorList>
            <person name="Mudge J."/>
            <person name="Ramaraj T."/>
            <person name="Lindquist I.E."/>
            <person name="Bharti A.K."/>
            <person name="Sundararajan A."/>
            <person name="Cameron C.T."/>
            <person name="Woodward J.E."/>
            <person name="May G.D."/>
            <person name="Brubaker C."/>
            <person name="Broadhvest J."/>
            <person name="Wilkins T.A."/>
        </authorList>
    </citation>
    <scope>NUCLEOTIDE SEQUENCE</scope>
    <source>
        <strain evidence="3">cv. AKA8401</strain>
    </source>
</reference>
<keyword evidence="3" id="KW-1185">Reference proteome</keyword>
<evidence type="ECO:0000313" key="3">
    <source>
        <dbReference type="Proteomes" id="UP000032142"/>
    </source>
</evidence>
<proteinExistence type="predicted"/>
<sequence>MFMFEIELGKS</sequence>
<accession>A0A0B0MJR5</accession>
<evidence type="ECO:0000313" key="2">
    <source>
        <dbReference type="EMBL" id="KHG23951.1"/>
    </source>
</evidence>
<dbReference type="EMBL" id="KN426924">
    <property type="protein sequence ID" value="KHG23951.1"/>
    <property type="molecule type" value="Genomic_DNA"/>
</dbReference>
<reference evidence="1" key="1">
    <citation type="submission" date="2014-09" db="EMBL/GenBank/DDBJ databases">
        <title>G. arboreum L. cv. AKA8401 A2 genome assembly version 1.0.</title>
        <authorList>
            <person name="Mudge J."/>
            <person name="Ramaraj T."/>
            <person name="Lindquist I.E."/>
            <person name="Bharti A.K."/>
            <person name="Sundararajan A."/>
            <person name="Cameron C.T."/>
            <person name="Woodward J.E."/>
            <person name="May G.D."/>
            <person name="Brubaker C."/>
            <person name="Broadhvest J."/>
            <person name="Wilkins T.A."/>
        </authorList>
    </citation>
    <scope>NUCLEOTIDE SEQUENCE</scope>
</reference>
<evidence type="ECO:0000313" key="1">
    <source>
        <dbReference type="EMBL" id="KHG00622.1"/>
    </source>
</evidence>
<gene>
    <name evidence="2" type="ORF">F383_29512</name>
    <name evidence="1" type="ORF">F383_39036</name>
</gene>
<name>A0A0B0MJR5_GOSAR</name>
<dbReference type="Proteomes" id="UP000032142">
    <property type="component" value="Unassembled WGS sequence"/>
</dbReference>
<dbReference type="EMBL" id="JRRC01140142">
    <property type="protein sequence ID" value="KHG00622.1"/>
    <property type="molecule type" value="Genomic_DNA"/>
</dbReference>
<organism evidence="1 3">
    <name type="scientific">Gossypium arboreum</name>
    <name type="common">Tree cotton</name>
    <name type="synonym">Gossypium nanking</name>
    <dbReference type="NCBI Taxonomy" id="29729"/>
    <lineage>
        <taxon>Eukaryota</taxon>
        <taxon>Viridiplantae</taxon>
        <taxon>Streptophyta</taxon>
        <taxon>Embryophyta</taxon>
        <taxon>Tracheophyta</taxon>
        <taxon>Spermatophyta</taxon>
        <taxon>Magnoliopsida</taxon>
        <taxon>eudicotyledons</taxon>
        <taxon>Gunneridae</taxon>
        <taxon>Pentapetalae</taxon>
        <taxon>rosids</taxon>
        <taxon>malvids</taxon>
        <taxon>Malvales</taxon>
        <taxon>Malvaceae</taxon>
        <taxon>Malvoideae</taxon>
        <taxon>Gossypium</taxon>
    </lineage>
</organism>
<protein>
    <submittedName>
        <fullName evidence="1">Uncharacterized protein</fullName>
    </submittedName>
</protein>